<reference evidence="6 7" key="1">
    <citation type="submission" date="2017-06" db="EMBL/GenBank/DDBJ databases">
        <authorList>
            <person name="Kim H.J."/>
            <person name="Triplett B.A."/>
        </authorList>
    </citation>
    <scope>NUCLEOTIDE SEQUENCE [LARGE SCALE GENOMIC DNA]</scope>
    <source>
        <strain evidence="6 7">DSM 25597</strain>
    </source>
</reference>
<keyword evidence="7" id="KW-1185">Reference proteome</keyword>
<dbReference type="Pfam" id="PF13715">
    <property type="entry name" value="CarbopepD_reg_2"/>
    <property type="match status" value="1"/>
</dbReference>
<dbReference type="Gene3D" id="2.40.170.20">
    <property type="entry name" value="TonB-dependent receptor, beta-barrel domain"/>
    <property type="match status" value="1"/>
</dbReference>
<feature type="chain" id="PRO_5012466911" evidence="4">
    <location>
        <begin position="23"/>
        <end position="827"/>
    </location>
</feature>
<dbReference type="OrthoDB" id="1108759at2"/>
<evidence type="ECO:0000256" key="4">
    <source>
        <dbReference type="SAM" id="SignalP"/>
    </source>
</evidence>
<gene>
    <name evidence="6" type="ORF">SAMN06265376_105350</name>
</gene>
<evidence type="ECO:0000313" key="6">
    <source>
        <dbReference type="EMBL" id="SNS02978.1"/>
    </source>
</evidence>
<protein>
    <submittedName>
        <fullName evidence="6">Outer membrane receptor proteins, mostly Fe transport</fullName>
    </submittedName>
</protein>
<proteinExistence type="predicted"/>
<evidence type="ECO:0000256" key="2">
    <source>
        <dbReference type="ARBA" id="ARBA00023136"/>
    </source>
</evidence>
<dbReference type="EMBL" id="FZNY01000005">
    <property type="protein sequence ID" value="SNS02978.1"/>
    <property type="molecule type" value="Genomic_DNA"/>
</dbReference>
<feature type="signal peptide" evidence="4">
    <location>
        <begin position="1"/>
        <end position="22"/>
    </location>
</feature>
<accession>A0A239B6R7</accession>
<keyword evidence="2" id="KW-0472">Membrane</keyword>
<keyword evidence="3" id="KW-0998">Cell outer membrane</keyword>
<dbReference type="InterPro" id="IPR012910">
    <property type="entry name" value="Plug_dom"/>
</dbReference>
<feature type="domain" description="TonB-dependent receptor plug" evidence="5">
    <location>
        <begin position="119"/>
        <end position="216"/>
    </location>
</feature>
<keyword evidence="4" id="KW-0732">Signal</keyword>
<dbReference type="Proteomes" id="UP000198379">
    <property type="component" value="Unassembled WGS sequence"/>
</dbReference>
<comment type="subcellular location">
    <subcellularLocation>
        <location evidence="1">Cell outer membrane</location>
    </subcellularLocation>
</comment>
<dbReference type="GO" id="GO:0009279">
    <property type="term" value="C:cell outer membrane"/>
    <property type="evidence" value="ECO:0007669"/>
    <property type="project" value="UniProtKB-SubCell"/>
</dbReference>
<organism evidence="6 7">
    <name type="scientific">Dokdonia pacifica</name>
    <dbReference type="NCBI Taxonomy" id="1627892"/>
    <lineage>
        <taxon>Bacteria</taxon>
        <taxon>Pseudomonadati</taxon>
        <taxon>Bacteroidota</taxon>
        <taxon>Flavobacteriia</taxon>
        <taxon>Flavobacteriales</taxon>
        <taxon>Flavobacteriaceae</taxon>
        <taxon>Dokdonia</taxon>
    </lineage>
</organism>
<dbReference type="InterPro" id="IPR036942">
    <property type="entry name" value="Beta-barrel_TonB_sf"/>
</dbReference>
<dbReference type="SUPFAM" id="SSF56935">
    <property type="entry name" value="Porins"/>
    <property type="match status" value="1"/>
</dbReference>
<evidence type="ECO:0000313" key="7">
    <source>
        <dbReference type="Proteomes" id="UP000198379"/>
    </source>
</evidence>
<evidence type="ECO:0000259" key="5">
    <source>
        <dbReference type="Pfam" id="PF07715"/>
    </source>
</evidence>
<evidence type="ECO:0000256" key="1">
    <source>
        <dbReference type="ARBA" id="ARBA00004442"/>
    </source>
</evidence>
<dbReference type="InterPro" id="IPR037066">
    <property type="entry name" value="Plug_dom_sf"/>
</dbReference>
<name>A0A239B6R7_9FLAO</name>
<sequence length="827" mass="93263">MKKRYFLPVLAFLFCLTTYSQTATIRGVLLDENQIPVPGANITYGNDGGITNDNGFFQIEIPANQEVTVVFSYVGFKNITQTFNLPANADIEYNPIIKTDIAQLGETIITSNRRRAREQGVVTISPEAIRKSVGAQPGVESLLKSLPSASSTNELSTNYNVRGGNFDDNLVYVNEIEVYRPFLIRSGQQEGFSFVNSDLTQSVSFSAGGFQAKYGDKLASVLDISYRRPTGFGASVNASLLGATASVEGVSKDGRLTAITGLRYRNNGLLVSSRQTESNINPIFADAQTFITYKFSKKFQLDFLGNIAINDYDFEPLNRQTNFGTLADPVTLLILFDGQEEDKYETYFGALKATQLVNENLTLKLIGSIYHSQEQEFFDILAQYRLGTPDNNIGSEDLGEVEFTQAAGGQFRSARNLLDALFVNVEHKGEYVKGEDQIDWGIKYTHEDIRDQLREYEIIDSAGFAVRPPIPDFANDQPFTPFEGPIEPFTSVRARNDVQIDRFSGYAQYTKRTDWGDNEVSFNVGVRAHQWTVSGQGLESSSQAVFSPRAQFSIKPDWDQDMVFRLSGGVYQQPPLYRELRNAIGEVVPNVKAQKSIHAVIGHDWSFNMWGGQFKLVNEAFYKDLTDVNTFTLENVRIRYRANNNATARIYGFESRLNGEFVPGTDSWISVGLLRAEENQDNRGFIARPTDQRFKAAFLFQDYIPTVPSARLYLNMVYQTGLPGGTPSNVDPYDFEDLPRLRDFFRADLGISYVFTDEEKRKKKNYPKGHWLYPFKELSAGFEIYNIFDRLNSITNTFVRDANSGQQFAVPNFLTPRVFNVRVNMRF</sequence>
<dbReference type="SUPFAM" id="SSF49464">
    <property type="entry name" value="Carboxypeptidase regulatory domain-like"/>
    <property type="match status" value="1"/>
</dbReference>
<evidence type="ECO:0000256" key="3">
    <source>
        <dbReference type="ARBA" id="ARBA00023237"/>
    </source>
</evidence>
<dbReference type="Gene3D" id="2.60.40.1120">
    <property type="entry name" value="Carboxypeptidase-like, regulatory domain"/>
    <property type="match status" value="1"/>
</dbReference>
<dbReference type="InterPro" id="IPR008969">
    <property type="entry name" value="CarboxyPept-like_regulatory"/>
</dbReference>
<dbReference type="AlphaFoldDB" id="A0A239B6R7"/>
<dbReference type="RefSeq" id="WP_089372627.1">
    <property type="nucleotide sequence ID" value="NZ_BMEP01000006.1"/>
</dbReference>
<dbReference type="Pfam" id="PF07715">
    <property type="entry name" value="Plug"/>
    <property type="match status" value="1"/>
</dbReference>
<dbReference type="Gene3D" id="2.170.130.10">
    <property type="entry name" value="TonB-dependent receptor, plug domain"/>
    <property type="match status" value="1"/>
</dbReference>
<keyword evidence="6" id="KW-0675">Receptor</keyword>